<keyword evidence="20 21" id="KW-1208">Phospholipid metabolism</keyword>
<evidence type="ECO:0000256" key="8">
    <source>
        <dbReference type="ARBA" id="ARBA00022519"/>
    </source>
</evidence>
<evidence type="ECO:0000256" key="2">
    <source>
        <dbReference type="ARBA" id="ARBA00004429"/>
    </source>
</evidence>
<keyword evidence="14 21" id="KW-0067">ATP-binding</keyword>
<evidence type="ECO:0000256" key="3">
    <source>
        <dbReference type="ARBA" id="ARBA00005967"/>
    </source>
</evidence>
<evidence type="ECO:0000256" key="13">
    <source>
        <dbReference type="ARBA" id="ARBA00022777"/>
    </source>
</evidence>
<keyword evidence="10 21" id="KW-0812">Transmembrane</keyword>
<evidence type="ECO:0000313" key="23">
    <source>
        <dbReference type="Proteomes" id="UP001596215"/>
    </source>
</evidence>
<comment type="similarity">
    <text evidence="3 21">Belongs to the bacterial diacylglycerol kinase family.</text>
</comment>
<evidence type="ECO:0000256" key="4">
    <source>
        <dbReference type="ARBA" id="ARBA00012133"/>
    </source>
</evidence>
<dbReference type="PANTHER" id="PTHR34299">
    <property type="entry name" value="DIACYLGLYCEROL KINASE"/>
    <property type="match status" value="1"/>
</dbReference>
<dbReference type="CDD" id="cd14264">
    <property type="entry name" value="DAGK_IM"/>
    <property type="match status" value="1"/>
</dbReference>
<evidence type="ECO:0000256" key="17">
    <source>
        <dbReference type="ARBA" id="ARBA00023098"/>
    </source>
</evidence>
<keyword evidence="23" id="KW-1185">Reference proteome</keyword>
<dbReference type="Proteomes" id="UP001596215">
    <property type="component" value="Unassembled WGS sequence"/>
</dbReference>
<evidence type="ECO:0000256" key="14">
    <source>
        <dbReference type="ARBA" id="ARBA00022840"/>
    </source>
</evidence>
<reference evidence="23" key="1">
    <citation type="journal article" date="2019" name="Int. J. Syst. Evol. Microbiol.">
        <title>The Global Catalogue of Microorganisms (GCM) 10K type strain sequencing project: providing services to taxonomists for standard genome sequencing and annotation.</title>
        <authorList>
            <consortium name="The Broad Institute Genomics Platform"/>
            <consortium name="The Broad Institute Genome Sequencing Center for Infectious Disease"/>
            <person name="Wu L."/>
            <person name="Ma J."/>
        </authorList>
    </citation>
    <scope>NUCLEOTIDE SEQUENCE [LARGE SCALE GENOMIC DNA]</scope>
    <source>
        <strain evidence="23">CGMCC 4.1530</strain>
    </source>
</reference>
<dbReference type="Pfam" id="PF01219">
    <property type="entry name" value="DAGK_prokar"/>
    <property type="match status" value="1"/>
</dbReference>
<protein>
    <recommendedName>
        <fullName evidence="5 21">Diacylglycerol kinase</fullName>
        <ecNumber evidence="4 21">2.7.1.107</ecNumber>
    </recommendedName>
</protein>
<evidence type="ECO:0000256" key="21">
    <source>
        <dbReference type="RuleBase" id="RU363065"/>
    </source>
</evidence>
<dbReference type="RefSeq" id="WP_212708824.1">
    <property type="nucleotide sequence ID" value="NZ_BAAAFW010000008.1"/>
</dbReference>
<comment type="catalytic activity">
    <reaction evidence="21">
        <text>a 1,2-diacyl-sn-glycerol + ATP = a 1,2-diacyl-sn-glycero-3-phosphate + ADP + H(+)</text>
        <dbReference type="Rhea" id="RHEA:10272"/>
        <dbReference type="ChEBI" id="CHEBI:15378"/>
        <dbReference type="ChEBI" id="CHEBI:17815"/>
        <dbReference type="ChEBI" id="CHEBI:30616"/>
        <dbReference type="ChEBI" id="CHEBI:58608"/>
        <dbReference type="ChEBI" id="CHEBI:456216"/>
        <dbReference type="EC" id="2.7.1.107"/>
    </reaction>
</comment>
<keyword evidence="15" id="KW-0460">Magnesium</keyword>
<feature type="transmembrane region" description="Helical" evidence="21">
    <location>
        <begin position="58"/>
        <end position="77"/>
    </location>
</feature>
<keyword evidence="18 21" id="KW-0472">Membrane</keyword>
<name>A0ABW1VT23_9GAMM</name>
<dbReference type="EMBL" id="JBHSUC010000017">
    <property type="protein sequence ID" value="MFC6362937.1"/>
    <property type="molecule type" value="Genomic_DNA"/>
</dbReference>
<feature type="transmembrane region" description="Helical" evidence="21">
    <location>
        <begin position="32"/>
        <end position="52"/>
    </location>
</feature>
<evidence type="ECO:0000256" key="16">
    <source>
        <dbReference type="ARBA" id="ARBA00022989"/>
    </source>
</evidence>
<comment type="caution">
    <text evidence="22">The sequence shown here is derived from an EMBL/GenBank/DDBJ whole genome shotgun (WGS) entry which is preliminary data.</text>
</comment>
<dbReference type="EC" id="2.7.1.107" evidence="4 21"/>
<keyword evidence="9 21" id="KW-0808">Transferase</keyword>
<keyword evidence="12 21" id="KW-0547">Nucleotide-binding</keyword>
<comment type="subcellular location">
    <subcellularLocation>
        <location evidence="2 21">Cell inner membrane</location>
        <topology evidence="2 21">Multi-pass membrane protein</topology>
    </subcellularLocation>
</comment>
<keyword evidence="6" id="KW-1003">Cell membrane</keyword>
<sequence>MNLSRKKGLARLTASINNSWQGFKNALSTEEAFRQLIIINSVLLVIILFLPVPPLEKLLLIACSFLLLVVELLNTAIETVVDRISSQIHPLSKRAKDISGAAQLVAVTLTILVWTVVLVWG</sequence>
<keyword evidence="11" id="KW-0479">Metal-binding</keyword>
<evidence type="ECO:0000256" key="10">
    <source>
        <dbReference type="ARBA" id="ARBA00022692"/>
    </source>
</evidence>
<dbReference type="PANTHER" id="PTHR34299:SF1">
    <property type="entry name" value="DIACYLGLYCEROL KINASE"/>
    <property type="match status" value="1"/>
</dbReference>
<dbReference type="InterPro" id="IPR000829">
    <property type="entry name" value="DAGK"/>
</dbReference>
<comment type="cofactor">
    <cofactor evidence="1">
        <name>Mg(2+)</name>
        <dbReference type="ChEBI" id="CHEBI:18420"/>
    </cofactor>
</comment>
<keyword evidence="17 21" id="KW-0443">Lipid metabolism</keyword>
<proteinExistence type="inferred from homology"/>
<evidence type="ECO:0000256" key="1">
    <source>
        <dbReference type="ARBA" id="ARBA00001946"/>
    </source>
</evidence>
<evidence type="ECO:0000256" key="15">
    <source>
        <dbReference type="ARBA" id="ARBA00022842"/>
    </source>
</evidence>
<gene>
    <name evidence="22" type="ORF">ACFP73_12670</name>
</gene>
<evidence type="ECO:0000256" key="6">
    <source>
        <dbReference type="ARBA" id="ARBA00022475"/>
    </source>
</evidence>
<keyword evidence="16 21" id="KW-1133">Transmembrane helix</keyword>
<comment type="function">
    <text evidence="21">Catalyzes the ATP-dependent phosphorylation of sn-l,2-diacylglycerol (DAG) to phosphatidic acid. Involved in the recycling of diacylglycerol produced as a by-product during membrane-derived oligosaccharide (MDO) biosynthesis.</text>
</comment>
<keyword evidence="7" id="KW-0444">Lipid biosynthesis</keyword>
<accession>A0ABW1VT23</accession>
<evidence type="ECO:0000256" key="20">
    <source>
        <dbReference type="ARBA" id="ARBA00023264"/>
    </source>
</evidence>
<organism evidence="22 23">
    <name type="scientific">Tatumella punctata</name>
    <dbReference type="NCBI Taxonomy" id="399969"/>
    <lineage>
        <taxon>Bacteria</taxon>
        <taxon>Pseudomonadati</taxon>
        <taxon>Pseudomonadota</taxon>
        <taxon>Gammaproteobacteria</taxon>
        <taxon>Enterobacterales</taxon>
        <taxon>Erwiniaceae</taxon>
        <taxon>Tatumella</taxon>
    </lineage>
</organism>
<dbReference type="Gene3D" id="1.10.287.3610">
    <property type="match status" value="1"/>
</dbReference>
<keyword evidence="8 21" id="KW-0997">Cell inner membrane</keyword>
<evidence type="ECO:0000256" key="18">
    <source>
        <dbReference type="ARBA" id="ARBA00023136"/>
    </source>
</evidence>
<keyword evidence="13 21" id="KW-0418">Kinase</keyword>
<evidence type="ECO:0000256" key="11">
    <source>
        <dbReference type="ARBA" id="ARBA00022723"/>
    </source>
</evidence>
<evidence type="ECO:0000256" key="12">
    <source>
        <dbReference type="ARBA" id="ARBA00022741"/>
    </source>
</evidence>
<evidence type="ECO:0000256" key="19">
    <source>
        <dbReference type="ARBA" id="ARBA00023209"/>
    </source>
</evidence>
<dbReference type="GO" id="GO:0004143">
    <property type="term" value="F:ATP-dependent diacylglycerol kinase activity"/>
    <property type="evidence" value="ECO:0007669"/>
    <property type="project" value="UniProtKB-EC"/>
</dbReference>
<evidence type="ECO:0000256" key="9">
    <source>
        <dbReference type="ARBA" id="ARBA00022679"/>
    </source>
</evidence>
<keyword evidence="19" id="KW-0594">Phospholipid biosynthesis</keyword>
<evidence type="ECO:0000313" key="22">
    <source>
        <dbReference type="EMBL" id="MFC6362937.1"/>
    </source>
</evidence>
<dbReference type="PROSITE" id="PS01069">
    <property type="entry name" value="DAGK_PROKAR"/>
    <property type="match status" value="1"/>
</dbReference>
<evidence type="ECO:0000256" key="5">
    <source>
        <dbReference type="ARBA" id="ARBA00017575"/>
    </source>
</evidence>
<feature type="transmembrane region" description="Helical" evidence="21">
    <location>
        <begin position="98"/>
        <end position="120"/>
    </location>
</feature>
<evidence type="ECO:0000256" key="7">
    <source>
        <dbReference type="ARBA" id="ARBA00022516"/>
    </source>
</evidence>
<dbReference type="InterPro" id="IPR036945">
    <property type="entry name" value="DAGK_sf"/>
</dbReference>
<dbReference type="InterPro" id="IPR033718">
    <property type="entry name" value="DAGK_prok"/>
</dbReference>